<keyword evidence="2" id="KW-1185">Reference proteome</keyword>
<dbReference type="InterPro" id="IPR019613">
    <property type="entry name" value="DUF4198"/>
</dbReference>
<name>A0ABP8GV58_9SPHI</name>
<dbReference type="EMBL" id="BAABFT010000009">
    <property type="protein sequence ID" value="GAA4329904.1"/>
    <property type="molecule type" value="Genomic_DNA"/>
</dbReference>
<protein>
    <submittedName>
        <fullName evidence="1">DUF4198 domain-containing protein</fullName>
    </submittedName>
</protein>
<evidence type="ECO:0000313" key="2">
    <source>
        <dbReference type="Proteomes" id="UP001500582"/>
    </source>
</evidence>
<dbReference type="Proteomes" id="UP001500582">
    <property type="component" value="Unassembled WGS sequence"/>
</dbReference>
<sequence>MKRIFYPLKLLFFVLVSFTAGNDYYLLAENFFLHKGDKLNVKIFSGILPQKDDYYVSPKPSAPKFELYEGSKKADVPASTKDSILSIPEHEMLNSGLALLHLTHAPVIHETESEDYVKHLETEDMAEAATKAKSIKDEYIRERYSRFLKTLVMVDKQSGNVFDKVLGDEYEIVLKNNPYKLNYGDDITGLLYFKGKLLQSGHVDLYIRTSKGSLYPERFVTDANGQFFFKLSREGIYMLKAVRTEASADKNADFDTWWTSYTFAFSSANELPNTYKEFGFGDKH</sequence>
<evidence type="ECO:0000313" key="1">
    <source>
        <dbReference type="EMBL" id="GAA4329904.1"/>
    </source>
</evidence>
<comment type="caution">
    <text evidence="1">The sequence shown here is derived from an EMBL/GenBank/DDBJ whole genome shotgun (WGS) entry which is preliminary data.</text>
</comment>
<gene>
    <name evidence="1" type="ORF">GCM10023149_34840</name>
</gene>
<dbReference type="Pfam" id="PF10670">
    <property type="entry name" value="DUF4198"/>
    <property type="match status" value="1"/>
</dbReference>
<organism evidence="1 2">
    <name type="scientific">Mucilaginibacter gynuensis</name>
    <dbReference type="NCBI Taxonomy" id="1302236"/>
    <lineage>
        <taxon>Bacteria</taxon>
        <taxon>Pseudomonadati</taxon>
        <taxon>Bacteroidota</taxon>
        <taxon>Sphingobacteriia</taxon>
        <taxon>Sphingobacteriales</taxon>
        <taxon>Sphingobacteriaceae</taxon>
        <taxon>Mucilaginibacter</taxon>
    </lineage>
</organism>
<reference evidence="2" key="1">
    <citation type="journal article" date="2019" name="Int. J. Syst. Evol. Microbiol.">
        <title>The Global Catalogue of Microorganisms (GCM) 10K type strain sequencing project: providing services to taxonomists for standard genome sequencing and annotation.</title>
        <authorList>
            <consortium name="The Broad Institute Genomics Platform"/>
            <consortium name="The Broad Institute Genome Sequencing Center for Infectious Disease"/>
            <person name="Wu L."/>
            <person name="Ma J."/>
        </authorList>
    </citation>
    <scope>NUCLEOTIDE SEQUENCE [LARGE SCALE GENOMIC DNA]</scope>
    <source>
        <strain evidence="2">JCM 17705</strain>
    </source>
</reference>
<accession>A0ABP8GV58</accession>
<proteinExistence type="predicted"/>
<dbReference type="RefSeq" id="WP_345212415.1">
    <property type="nucleotide sequence ID" value="NZ_BAABFT010000009.1"/>
</dbReference>